<protein>
    <submittedName>
        <fullName evidence="1">Uncharacterized protein</fullName>
    </submittedName>
</protein>
<sequence length="78" mass="8207">MQKLDIFLSYISITPRLPGRFIPRKGEVSNHQAIALCGSGNIPDLNGSGGLGDLLGSFPVIGAILPLPLLRDKPAIGQ</sequence>
<gene>
    <name evidence="1" type="ORF">NG792_27225</name>
</gene>
<reference evidence="1 2" key="1">
    <citation type="journal article" date="2022" name="Front. Microbiol.">
        <title>High genomic differentiation and limited gene flow indicate recent cryptic speciation within the genus Laspinema (cyanobacteria).</title>
        <authorList>
            <person name="Stanojkovic A."/>
            <person name="Skoupy S."/>
            <person name="Skaloud P."/>
            <person name="Dvorak P."/>
        </authorList>
    </citation>
    <scope>NUCLEOTIDE SEQUENCE [LARGE SCALE GENOMIC DNA]</scope>
    <source>
        <strain evidence="1 2">D3b</strain>
    </source>
</reference>
<evidence type="ECO:0000313" key="1">
    <source>
        <dbReference type="EMBL" id="MCT7981419.1"/>
    </source>
</evidence>
<evidence type="ECO:0000313" key="2">
    <source>
        <dbReference type="Proteomes" id="UP001525961"/>
    </source>
</evidence>
<dbReference type="RefSeq" id="WP_261237596.1">
    <property type="nucleotide sequence ID" value="NZ_JAMXFA010000066.1"/>
</dbReference>
<dbReference type="Proteomes" id="UP001525961">
    <property type="component" value="Unassembled WGS sequence"/>
</dbReference>
<proteinExistence type="predicted"/>
<organism evidence="1 2">
    <name type="scientific">Laspinema olomoucense D3b</name>
    <dbReference type="NCBI Taxonomy" id="2953688"/>
    <lineage>
        <taxon>Bacteria</taxon>
        <taxon>Bacillati</taxon>
        <taxon>Cyanobacteriota</taxon>
        <taxon>Cyanophyceae</taxon>
        <taxon>Oscillatoriophycideae</taxon>
        <taxon>Oscillatoriales</taxon>
        <taxon>Laspinemataceae</taxon>
        <taxon>Laspinema</taxon>
        <taxon>Laspinema olomoucense</taxon>
    </lineage>
</organism>
<name>A0ABT2NHQ9_9CYAN</name>
<accession>A0ABT2NHQ9</accession>
<comment type="caution">
    <text evidence="1">The sequence shown here is derived from an EMBL/GenBank/DDBJ whole genome shotgun (WGS) entry which is preliminary data.</text>
</comment>
<dbReference type="EMBL" id="JAMXFA010000066">
    <property type="protein sequence ID" value="MCT7981419.1"/>
    <property type="molecule type" value="Genomic_DNA"/>
</dbReference>
<keyword evidence="2" id="KW-1185">Reference proteome</keyword>